<dbReference type="AlphaFoldDB" id="A0A4D7B4J2"/>
<dbReference type="EMBL" id="CP039690">
    <property type="protein sequence ID" value="QCI67851.1"/>
    <property type="molecule type" value="Genomic_DNA"/>
</dbReference>
<dbReference type="OrthoDB" id="8154007at2"/>
<accession>A0A4D7B4J2</accession>
<proteinExistence type="predicted"/>
<dbReference type="RefSeq" id="WP_136963275.1">
    <property type="nucleotide sequence ID" value="NZ_CP039690.1"/>
</dbReference>
<gene>
    <name evidence="1" type="ORF">E8M01_28670</name>
</gene>
<name>A0A4D7B4J2_9HYPH</name>
<organism evidence="1 2">
    <name type="scientific">Phreatobacter stygius</name>
    <dbReference type="NCBI Taxonomy" id="1940610"/>
    <lineage>
        <taxon>Bacteria</taxon>
        <taxon>Pseudomonadati</taxon>
        <taxon>Pseudomonadota</taxon>
        <taxon>Alphaproteobacteria</taxon>
        <taxon>Hyphomicrobiales</taxon>
        <taxon>Phreatobacteraceae</taxon>
        <taxon>Phreatobacter</taxon>
    </lineage>
</organism>
<reference evidence="1 2" key="1">
    <citation type="submission" date="2019-04" db="EMBL/GenBank/DDBJ databases">
        <title>Phreatobacter aquaticus sp. nov.</title>
        <authorList>
            <person name="Choi A."/>
        </authorList>
    </citation>
    <scope>NUCLEOTIDE SEQUENCE [LARGE SCALE GENOMIC DNA]</scope>
    <source>
        <strain evidence="1 2">KCTC 52518</strain>
    </source>
</reference>
<evidence type="ECO:0000313" key="1">
    <source>
        <dbReference type="EMBL" id="QCI67851.1"/>
    </source>
</evidence>
<dbReference type="KEGG" id="pstg:E8M01_28670"/>
<evidence type="ECO:0000313" key="2">
    <source>
        <dbReference type="Proteomes" id="UP000298781"/>
    </source>
</evidence>
<dbReference type="Proteomes" id="UP000298781">
    <property type="component" value="Chromosome"/>
</dbReference>
<sequence length="323" mass="34532">MKLRLTSLALGCSTSKELCARFAAVNPETAFTVQNAYKWVRGKATPRLSSVYDDWARILGGGLAASFVAASSFDEFAQTIRGHLPVPDAALAKLRLDHPTPPPLTPPVGEASARTVVRQPSWRPNHWLAGCYLVISLSWSQAEMGNLILGRAEITPADGDDFAVRYTESLFGQDITMSGPMLCDGRTAQAALRCSLSLRTYFLALRAPSPPANVVGGILSGAALHDFEARSMAGRVVLIRDHLDRRDPPLRQGYLAASPALLDEQIGHLGYVDPPGRMAATTQLLALIQATPVQGLLEMPPDALGALGLDFDRIAPGGTRASP</sequence>
<protein>
    <submittedName>
        <fullName evidence="1">Uncharacterized protein</fullName>
    </submittedName>
</protein>
<keyword evidence="2" id="KW-1185">Reference proteome</keyword>